<dbReference type="SUPFAM" id="SSF140931">
    <property type="entry name" value="Fic-like"/>
    <property type="match status" value="1"/>
</dbReference>
<name>A0A4R8DQC1_9BACT</name>
<evidence type="ECO:0000313" key="4">
    <source>
        <dbReference type="Proteomes" id="UP000294498"/>
    </source>
</evidence>
<keyword evidence="4" id="KW-1185">Reference proteome</keyword>
<evidence type="ECO:0000256" key="1">
    <source>
        <dbReference type="PIRSR" id="PIRSR640198-2"/>
    </source>
</evidence>
<accession>A0A4R8DQC1</accession>
<sequence>MAIYIYQRRDWPLFTWNQTSLSRLSAKVRHNQGRLLGRMEQLNPTLQMEATLRMLTLDIVRSAEIEGEFVDAAEVRTALAQRLGHQHGTVAKNLEGRIGLLLDATQRYAAPMTEQRMFGWHASLFPHRKAGWRINPVTSPHQVVRYQAPHSYVVPGEMAAFLEWFNTTGNLDPFMAAAVAHLWFLTIQPFEDGNGRIARTISALQLARADDTPYRYYSLSAQLCKERAAYYDILEKTQGGSLDITAWLEWFLQCLDRALLDTNTQLSGLLAKSRFWEKNTGASLNDRQRTMLNRLLDGIEVKLTSSAWARLTASSPDTAIRDINDLLKQGILVKDPAGGRSTSYRLLN</sequence>
<dbReference type="InterPro" id="IPR003812">
    <property type="entry name" value="Fido"/>
</dbReference>
<dbReference type="InterPro" id="IPR040198">
    <property type="entry name" value="Fido_containing"/>
</dbReference>
<dbReference type="PROSITE" id="PS51459">
    <property type="entry name" value="FIDO"/>
    <property type="match status" value="1"/>
</dbReference>
<proteinExistence type="predicted"/>
<dbReference type="PANTHER" id="PTHR13504:SF33">
    <property type="entry name" value="FIC FAMILY PROTEIN"/>
    <property type="match status" value="1"/>
</dbReference>
<dbReference type="AlphaFoldDB" id="A0A4R8DQC1"/>
<keyword evidence="1" id="KW-0547">Nucleotide-binding</keyword>
<evidence type="ECO:0000259" key="2">
    <source>
        <dbReference type="PROSITE" id="PS51459"/>
    </source>
</evidence>
<organism evidence="3 4">
    <name type="scientific">Dinghuibacter silviterrae</name>
    <dbReference type="NCBI Taxonomy" id="1539049"/>
    <lineage>
        <taxon>Bacteria</taxon>
        <taxon>Pseudomonadati</taxon>
        <taxon>Bacteroidota</taxon>
        <taxon>Chitinophagia</taxon>
        <taxon>Chitinophagales</taxon>
        <taxon>Chitinophagaceae</taxon>
        <taxon>Dinghuibacter</taxon>
    </lineage>
</organism>
<dbReference type="InterPro" id="IPR036597">
    <property type="entry name" value="Fido-like_dom_sf"/>
</dbReference>
<dbReference type="RefSeq" id="WP_246073472.1">
    <property type="nucleotide sequence ID" value="NZ_SODV01000001.1"/>
</dbReference>
<feature type="binding site" evidence="1">
    <location>
        <begin position="230"/>
        <end position="231"/>
    </location>
    <ligand>
        <name>ATP</name>
        <dbReference type="ChEBI" id="CHEBI:30616"/>
    </ligand>
</feature>
<dbReference type="GO" id="GO:0005524">
    <property type="term" value="F:ATP binding"/>
    <property type="evidence" value="ECO:0007669"/>
    <property type="project" value="UniProtKB-KW"/>
</dbReference>
<dbReference type="Gene3D" id="1.10.10.10">
    <property type="entry name" value="Winged helix-like DNA-binding domain superfamily/Winged helix DNA-binding domain"/>
    <property type="match status" value="1"/>
</dbReference>
<dbReference type="EMBL" id="SODV01000001">
    <property type="protein sequence ID" value="TDW99594.1"/>
    <property type="molecule type" value="Genomic_DNA"/>
</dbReference>
<feature type="binding site" evidence="1">
    <location>
        <begin position="192"/>
        <end position="199"/>
    </location>
    <ligand>
        <name>ATP</name>
        <dbReference type="ChEBI" id="CHEBI:30616"/>
    </ligand>
</feature>
<comment type="caution">
    <text evidence="3">The sequence shown here is derived from an EMBL/GenBank/DDBJ whole genome shotgun (WGS) entry which is preliminary data.</text>
</comment>
<dbReference type="InterPro" id="IPR036388">
    <property type="entry name" value="WH-like_DNA-bd_sf"/>
</dbReference>
<protein>
    <submittedName>
        <fullName evidence="3">Fic family protein</fullName>
    </submittedName>
</protein>
<dbReference type="PANTHER" id="PTHR13504">
    <property type="entry name" value="FIDO DOMAIN-CONTAINING PROTEIN DDB_G0283145"/>
    <property type="match status" value="1"/>
</dbReference>
<dbReference type="InterPro" id="IPR025230">
    <property type="entry name" value="DUF4172"/>
</dbReference>
<reference evidence="3 4" key="1">
    <citation type="submission" date="2019-03" db="EMBL/GenBank/DDBJ databases">
        <title>Genomic Encyclopedia of Type Strains, Phase IV (KMG-IV): sequencing the most valuable type-strain genomes for metagenomic binning, comparative biology and taxonomic classification.</title>
        <authorList>
            <person name="Goeker M."/>
        </authorList>
    </citation>
    <scope>NUCLEOTIDE SEQUENCE [LARGE SCALE GENOMIC DNA]</scope>
    <source>
        <strain evidence="3 4">DSM 100059</strain>
    </source>
</reference>
<dbReference type="Pfam" id="PF13776">
    <property type="entry name" value="DUF4172"/>
    <property type="match status" value="1"/>
</dbReference>
<gene>
    <name evidence="3" type="ORF">EDB95_0604</name>
</gene>
<dbReference type="Proteomes" id="UP000294498">
    <property type="component" value="Unassembled WGS sequence"/>
</dbReference>
<keyword evidence="1" id="KW-0067">ATP-binding</keyword>
<evidence type="ECO:0000313" key="3">
    <source>
        <dbReference type="EMBL" id="TDW99594.1"/>
    </source>
</evidence>
<dbReference type="Gene3D" id="1.10.3290.10">
    <property type="entry name" value="Fido-like domain"/>
    <property type="match status" value="1"/>
</dbReference>
<feature type="domain" description="Fido" evidence="2">
    <location>
        <begin position="112"/>
        <end position="253"/>
    </location>
</feature>
<dbReference type="Pfam" id="PF02661">
    <property type="entry name" value="Fic"/>
    <property type="match status" value="1"/>
</dbReference>